<evidence type="ECO:0000313" key="5">
    <source>
        <dbReference type="EMBL" id="EWS82173.1"/>
    </source>
</evidence>
<dbReference type="GO" id="GO:0004301">
    <property type="term" value="F:epoxide hydrolase activity"/>
    <property type="evidence" value="ECO:0007669"/>
    <property type="project" value="TreeGrafter"/>
</dbReference>
<comment type="similarity">
    <text evidence="1">Belongs to the peptidase S33 family.</text>
</comment>
<protein>
    <submittedName>
        <fullName evidence="5">Hydrolase</fullName>
    </submittedName>
</protein>
<dbReference type="InterPro" id="IPR000639">
    <property type="entry name" value="Epox_hydrolase-like"/>
</dbReference>
<evidence type="ECO:0000256" key="2">
    <source>
        <dbReference type="ARBA" id="ARBA00022797"/>
    </source>
</evidence>
<dbReference type="PANTHER" id="PTHR21661:SF35">
    <property type="entry name" value="EPOXIDE HYDROLASE"/>
    <property type="match status" value="1"/>
</dbReference>
<dbReference type="STRING" id="396014.BF93_11105"/>
<dbReference type="InterPro" id="IPR016292">
    <property type="entry name" value="Epoxide_hydrolase"/>
</dbReference>
<dbReference type="Gene3D" id="3.40.50.1820">
    <property type="entry name" value="alpha/beta hydrolase"/>
    <property type="match status" value="1"/>
</dbReference>
<dbReference type="InterPro" id="IPR010497">
    <property type="entry name" value="Epoxide_hydro_N"/>
</dbReference>
<dbReference type="eggNOG" id="COG0596">
    <property type="taxonomic scope" value="Bacteria"/>
</dbReference>
<dbReference type="Proteomes" id="UP000023067">
    <property type="component" value="Unassembled WGS sequence"/>
</dbReference>
<dbReference type="SUPFAM" id="SSF53474">
    <property type="entry name" value="alpha/beta-Hydrolases"/>
    <property type="match status" value="1"/>
</dbReference>
<evidence type="ECO:0000313" key="6">
    <source>
        <dbReference type="Proteomes" id="UP000023067"/>
    </source>
</evidence>
<keyword evidence="3 5" id="KW-0378">Hydrolase</keyword>
<sequence length="378" mass="41548">MTQNIALAPFRISISPEDLDDLRHRLARTRWPLPVPGCGDRPDFRRGMSPAYLAELAEHWRDGFDWREQEARLAELPQLTTVVDGQTFHLVHVRSEDPEAMPLLLLHGWPGSFLEYRTIIPLLTEAFHVVIPSPPGFGFSTPLAGTGWELARTADAYAEIMTRLGYRRFLVHGTDMGTGIAGRLASVHPRRVIGMHLGADRAVLGLAGDLFPAPEGLAGPERRELETQQAISAAESGYRTMHSHRPDTIGPSLTDSPIGLLAWIAEKYKTRSGDGFAPPAIDRDLLLSTVSLYWFTRSGASSAQFSYEFEHSGLAPVMAAEVPSGWAVFDAHPLVRRVLDPQGAIGHWSEFARGGHFPAAEVPELLAADLRSFARSIA</sequence>
<dbReference type="EMBL" id="JDYK01000003">
    <property type="protein sequence ID" value="EWS82173.1"/>
    <property type="molecule type" value="Genomic_DNA"/>
</dbReference>
<evidence type="ECO:0000256" key="3">
    <source>
        <dbReference type="ARBA" id="ARBA00022801"/>
    </source>
</evidence>
<gene>
    <name evidence="5" type="ORF">BF93_11105</name>
</gene>
<keyword evidence="2" id="KW-0058">Aromatic hydrocarbons catabolism</keyword>
<evidence type="ECO:0000259" key="4">
    <source>
        <dbReference type="Pfam" id="PF06441"/>
    </source>
</evidence>
<dbReference type="PATRIC" id="fig|396014.3.peg.732"/>
<dbReference type="PRINTS" id="PR00412">
    <property type="entry name" value="EPOXHYDRLASE"/>
</dbReference>
<dbReference type="Pfam" id="PF06441">
    <property type="entry name" value="EHN"/>
    <property type="match status" value="1"/>
</dbReference>
<comment type="caution">
    <text evidence="5">The sequence shown here is derived from an EMBL/GenBank/DDBJ whole genome shotgun (WGS) entry which is preliminary data.</text>
</comment>
<organism evidence="5 6">
    <name type="scientific">Brachybacterium phenoliresistens</name>
    <dbReference type="NCBI Taxonomy" id="396014"/>
    <lineage>
        <taxon>Bacteria</taxon>
        <taxon>Bacillati</taxon>
        <taxon>Actinomycetota</taxon>
        <taxon>Actinomycetes</taxon>
        <taxon>Micrococcales</taxon>
        <taxon>Dermabacteraceae</taxon>
        <taxon>Brachybacterium</taxon>
    </lineage>
</organism>
<dbReference type="AlphaFoldDB" id="Z9JVZ1"/>
<dbReference type="HOGENOM" id="CLU_019414_0_1_11"/>
<dbReference type="GO" id="GO:0097176">
    <property type="term" value="P:epoxide metabolic process"/>
    <property type="evidence" value="ECO:0007669"/>
    <property type="project" value="TreeGrafter"/>
</dbReference>
<evidence type="ECO:0000256" key="1">
    <source>
        <dbReference type="ARBA" id="ARBA00010088"/>
    </source>
</evidence>
<name>Z9JVZ1_9MICO</name>
<accession>Z9JVZ1</accession>
<feature type="domain" description="Epoxide hydrolase N-terminal" evidence="4">
    <location>
        <begin position="8"/>
        <end position="116"/>
    </location>
</feature>
<dbReference type="RefSeq" id="WP_038370724.1">
    <property type="nucleotide sequence ID" value="NZ_KK069989.1"/>
</dbReference>
<dbReference type="PANTHER" id="PTHR21661">
    <property type="entry name" value="EPOXIDE HYDROLASE 1-RELATED"/>
    <property type="match status" value="1"/>
</dbReference>
<dbReference type="OrthoDB" id="27092at2"/>
<proteinExistence type="inferred from homology"/>
<dbReference type="InterPro" id="IPR029058">
    <property type="entry name" value="AB_hydrolase_fold"/>
</dbReference>
<dbReference type="PIRSF" id="PIRSF001112">
    <property type="entry name" value="Epoxide_hydrolase"/>
    <property type="match status" value="1"/>
</dbReference>
<keyword evidence="6" id="KW-1185">Reference proteome</keyword>
<reference evidence="5 6" key="1">
    <citation type="submission" date="2014-02" db="EMBL/GenBank/DDBJ databases">
        <title>Genome sequence of Brachybacterium phenoliresistens strain W13A50.</title>
        <authorList>
            <person name="Wang X."/>
        </authorList>
    </citation>
    <scope>NUCLEOTIDE SEQUENCE [LARGE SCALE GENOMIC DNA]</scope>
    <source>
        <strain evidence="5 6">W13A50</strain>
    </source>
</reference>